<evidence type="ECO:0000256" key="1">
    <source>
        <dbReference type="SAM" id="MobiDB-lite"/>
    </source>
</evidence>
<accession>A0A918U5A6</accession>
<evidence type="ECO:0000313" key="2">
    <source>
        <dbReference type="EMBL" id="GGX94011.1"/>
    </source>
</evidence>
<name>A0A918U5A6_9ACTN</name>
<dbReference type="Proteomes" id="UP000645555">
    <property type="component" value="Unassembled WGS sequence"/>
</dbReference>
<reference evidence="2" key="2">
    <citation type="submission" date="2020-09" db="EMBL/GenBank/DDBJ databases">
        <authorList>
            <person name="Sun Q."/>
            <person name="Ohkuma M."/>
        </authorList>
    </citation>
    <scope>NUCLEOTIDE SEQUENCE</scope>
    <source>
        <strain evidence="2">JCM 4956</strain>
    </source>
</reference>
<proteinExistence type="predicted"/>
<gene>
    <name evidence="2" type="ORF">GCM10010515_71080</name>
</gene>
<dbReference type="EMBL" id="BMWD01000040">
    <property type="protein sequence ID" value="GGX94011.1"/>
    <property type="molecule type" value="Genomic_DNA"/>
</dbReference>
<organism evidence="2 3">
    <name type="scientific">Streptomyces fructofermentans</name>
    <dbReference type="NCBI Taxonomy" id="152141"/>
    <lineage>
        <taxon>Bacteria</taxon>
        <taxon>Bacillati</taxon>
        <taxon>Actinomycetota</taxon>
        <taxon>Actinomycetes</taxon>
        <taxon>Kitasatosporales</taxon>
        <taxon>Streptomycetaceae</taxon>
        <taxon>Streptomyces</taxon>
    </lineage>
</organism>
<keyword evidence="3" id="KW-1185">Reference proteome</keyword>
<reference evidence="2" key="1">
    <citation type="journal article" date="2014" name="Int. J. Syst. Evol. Microbiol.">
        <title>Complete genome sequence of Corynebacterium casei LMG S-19264T (=DSM 44701T), isolated from a smear-ripened cheese.</title>
        <authorList>
            <consortium name="US DOE Joint Genome Institute (JGI-PGF)"/>
            <person name="Walter F."/>
            <person name="Albersmeier A."/>
            <person name="Kalinowski J."/>
            <person name="Ruckert C."/>
        </authorList>
    </citation>
    <scope>NUCLEOTIDE SEQUENCE</scope>
    <source>
        <strain evidence="2">JCM 4956</strain>
    </source>
</reference>
<dbReference type="RefSeq" id="WP_229916890.1">
    <property type="nucleotide sequence ID" value="NZ_BMWD01000040.1"/>
</dbReference>
<feature type="region of interest" description="Disordered" evidence="1">
    <location>
        <begin position="1"/>
        <end position="22"/>
    </location>
</feature>
<protein>
    <submittedName>
        <fullName evidence="2">Uncharacterized protein</fullName>
    </submittedName>
</protein>
<sequence length="237" mass="26550">MTHQLPLHHPPTETRENCPVRTTEPGLVPFITQRAGEEAAPDNLLIEMHASGPRLYYGDEDPRDRDVRGVLWARCGFNPVDDRDRPTGVPQWKMMHPFRQRLCMQHLLCQVCQEPARTPFGLIFLAGPKDEDPRQASILTNQPPVCFKHARAAAELCPHLAKNPMVLLARSAPLYGVLGTLYGRIGGRVEVVALPEMPLPYGHPNIPTFLASQMVRRLSSFTVVDLDELLEQVAART</sequence>
<evidence type="ECO:0000313" key="3">
    <source>
        <dbReference type="Proteomes" id="UP000645555"/>
    </source>
</evidence>
<comment type="caution">
    <text evidence="2">The sequence shown here is derived from an EMBL/GenBank/DDBJ whole genome shotgun (WGS) entry which is preliminary data.</text>
</comment>
<dbReference type="AlphaFoldDB" id="A0A918U5A6"/>